<dbReference type="EMBL" id="BGPR01000137">
    <property type="protein sequence ID" value="GBL98153.1"/>
    <property type="molecule type" value="Genomic_DNA"/>
</dbReference>
<accession>A0A4Y2C1Y9</accession>
<feature type="non-terminal residue" evidence="1">
    <location>
        <position position="52"/>
    </location>
</feature>
<evidence type="ECO:0000313" key="2">
    <source>
        <dbReference type="Proteomes" id="UP000499080"/>
    </source>
</evidence>
<name>A0A4Y2C1Y9_ARAVE</name>
<organism evidence="1 2">
    <name type="scientific">Araneus ventricosus</name>
    <name type="common">Orbweaver spider</name>
    <name type="synonym">Epeira ventricosa</name>
    <dbReference type="NCBI Taxonomy" id="182803"/>
    <lineage>
        <taxon>Eukaryota</taxon>
        <taxon>Metazoa</taxon>
        <taxon>Ecdysozoa</taxon>
        <taxon>Arthropoda</taxon>
        <taxon>Chelicerata</taxon>
        <taxon>Arachnida</taxon>
        <taxon>Araneae</taxon>
        <taxon>Araneomorphae</taxon>
        <taxon>Entelegynae</taxon>
        <taxon>Araneoidea</taxon>
        <taxon>Araneidae</taxon>
        <taxon>Araneus</taxon>
    </lineage>
</organism>
<dbReference type="Proteomes" id="UP000499080">
    <property type="component" value="Unassembled WGS sequence"/>
</dbReference>
<sequence length="52" mass="5702">MMGTTPELTNPSPNFRTTPVPFRLFNALKALWESRWVVCTTSEGGCGPTAET</sequence>
<proteinExistence type="predicted"/>
<reference evidence="1 2" key="1">
    <citation type="journal article" date="2019" name="Sci. Rep.">
        <title>Orb-weaving spider Araneus ventricosus genome elucidates the spidroin gene catalogue.</title>
        <authorList>
            <person name="Kono N."/>
            <person name="Nakamura H."/>
            <person name="Ohtoshi R."/>
            <person name="Moran D.A.P."/>
            <person name="Shinohara A."/>
            <person name="Yoshida Y."/>
            <person name="Fujiwara M."/>
            <person name="Mori M."/>
            <person name="Tomita M."/>
            <person name="Arakawa K."/>
        </authorList>
    </citation>
    <scope>NUCLEOTIDE SEQUENCE [LARGE SCALE GENOMIC DNA]</scope>
</reference>
<dbReference type="AlphaFoldDB" id="A0A4Y2C1Y9"/>
<keyword evidence="2" id="KW-1185">Reference proteome</keyword>
<comment type="caution">
    <text evidence="1">The sequence shown here is derived from an EMBL/GenBank/DDBJ whole genome shotgun (WGS) entry which is preliminary data.</text>
</comment>
<gene>
    <name evidence="1" type="ORF">AVEN_268247_1</name>
</gene>
<protein>
    <submittedName>
        <fullName evidence="1">Uncharacterized protein</fullName>
    </submittedName>
</protein>
<evidence type="ECO:0000313" key="1">
    <source>
        <dbReference type="EMBL" id="GBL98153.1"/>
    </source>
</evidence>